<organism evidence="1">
    <name type="scientific">Cacopsylla melanoneura</name>
    <dbReference type="NCBI Taxonomy" id="428564"/>
    <lineage>
        <taxon>Eukaryota</taxon>
        <taxon>Metazoa</taxon>
        <taxon>Ecdysozoa</taxon>
        <taxon>Arthropoda</taxon>
        <taxon>Hexapoda</taxon>
        <taxon>Insecta</taxon>
        <taxon>Pterygota</taxon>
        <taxon>Neoptera</taxon>
        <taxon>Paraneoptera</taxon>
        <taxon>Hemiptera</taxon>
        <taxon>Sternorrhyncha</taxon>
        <taxon>Psylloidea</taxon>
        <taxon>Psyllidae</taxon>
        <taxon>Psyllinae</taxon>
        <taxon>Cacopsylla</taxon>
    </lineage>
</organism>
<name>A0A8D8U470_9HEMI</name>
<accession>A0A8D8U470</accession>
<reference evidence="1" key="1">
    <citation type="submission" date="2021-05" db="EMBL/GenBank/DDBJ databases">
        <authorList>
            <person name="Alioto T."/>
            <person name="Alioto T."/>
            <person name="Gomez Garrido J."/>
        </authorList>
    </citation>
    <scope>NUCLEOTIDE SEQUENCE</scope>
</reference>
<evidence type="ECO:0000313" key="1">
    <source>
        <dbReference type="EMBL" id="CAG6698099.1"/>
    </source>
</evidence>
<dbReference type="EMBL" id="HBUF01336253">
    <property type="protein sequence ID" value="CAG6698099.1"/>
    <property type="molecule type" value="Transcribed_RNA"/>
</dbReference>
<sequence>MRVKKYVAMMMTVVLVENKRVKTLKNLMKPLKNQAKTPVKRLVKTLKTQAKTLKNLPKTLMSQVKTVKDRVKTLINLMKHLLKRRVKNQRSNQWRQRRLNSMKTKKEMIKVTGWKQMTVIMIKAEIMMIKILKVTVTKIMKKNRRWLKMKQL</sequence>
<proteinExistence type="predicted"/>
<protein>
    <submittedName>
        <fullName evidence="1">Uncharacterized protein</fullName>
    </submittedName>
</protein>
<dbReference type="AlphaFoldDB" id="A0A8D8U470"/>